<dbReference type="Proteomes" id="UP000533476">
    <property type="component" value="Unassembled WGS sequence"/>
</dbReference>
<dbReference type="PANTHER" id="PTHR33202:SF7">
    <property type="entry name" value="FERRIC UPTAKE REGULATION PROTEIN"/>
    <property type="match status" value="1"/>
</dbReference>
<evidence type="ECO:0000256" key="7">
    <source>
        <dbReference type="PIRSR" id="PIRSR602481-1"/>
    </source>
</evidence>
<comment type="similarity">
    <text evidence="1">Belongs to the Fur family.</text>
</comment>
<keyword evidence="10" id="KW-1185">Reference proteome</keyword>
<feature type="binding site" evidence="8">
    <location>
        <position position="137"/>
    </location>
    <ligand>
        <name>Fe cation</name>
        <dbReference type="ChEBI" id="CHEBI:24875"/>
    </ligand>
</feature>
<dbReference type="InterPro" id="IPR002481">
    <property type="entry name" value="FUR"/>
</dbReference>
<dbReference type="CDD" id="cd07153">
    <property type="entry name" value="Fur_like"/>
    <property type="match status" value="1"/>
</dbReference>
<feature type="binding site" evidence="8">
    <location>
        <position position="99"/>
    </location>
    <ligand>
        <name>Fe cation</name>
        <dbReference type="ChEBI" id="CHEBI:24875"/>
    </ligand>
</feature>
<reference evidence="9 10" key="1">
    <citation type="submission" date="2020-04" db="EMBL/GenBank/DDBJ databases">
        <authorList>
            <person name="Zhang R."/>
            <person name="Schippers A."/>
        </authorList>
    </citation>
    <scope>NUCLEOTIDE SEQUENCE [LARGE SCALE GENOMIC DNA]</scope>
    <source>
        <strain evidence="9 10">DSM 109850</strain>
    </source>
</reference>
<keyword evidence="3 7" id="KW-0862">Zinc</keyword>
<evidence type="ECO:0000313" key="9">
    <source>
        <dbReference type="EMBL" id="NMP22553.1"/>
    </source>
</evidence>
<feature type="binding site" evidence="8">
    <location>
        <position position="120"/>
    </location>
    <ligand>
        <name>Fe cation</name>
        <dbReference type="ChEBI" id="CHEBI:24875"/>
    </ligand>
</feature>
<comment type="cofactor">
    <cofactor evidence="8">
        <name>Mn(2+)</name>
        <dbReference type="ChEBI" id="CHEBI:29035"/>
    </cofactor>
    <cofactor evidence="8">
        <name>Fe(2+)</name>
        <dbReference type="ChEBI" id="CHEBI:29033"/>
    </cofactor>
    <text evidence="8">Binds 1 Mn(2+) or Fe(2+) ion per subunit.</text>
</comment>
<keyword evidence="8" id="KW-0408">Iron</keyword>
<evidence type="ECO:0000256" key="8">
    <source>
        <dbReference type="PIRSR" id="PIRSR602481-2"/>
    </source>
</evidence>
<dbReference type="Gene3D" id="1.10.10.10">
    <property type="entry name" value="Winged helix-like DNA-binding domain superfamily/Winged helix DNA-binding domain"/>
    <property type="match status" value="1"/>
</dbReference>
<feature type="binding site" evidence="7">
    <location>
        <position position="108"/>
    </location>
    <ligand>
        <name>Zn(2+)</name>
        <dbReference type="ChEBI" id="CHEBI:29105"/>
    </ligand>
</feature>
<sequence>MRTGGDGSVPKAGEKEFIQLLRDHRMRVTPNRLTVFRAMQSSKAPLTVSDLAIKVEHSGLNTATLYRIMETLTELKVVHPVLQSHQNVAYELVEPFARHHDHLICRRCGRTIDIYDCRLEDALKAISEDRGFHIDFHQMEVHGLCPECQITPHP</sequence>
<proteinExistence type="inferred from homology"/>
<evidence type="ECO:0000256" key="1">
    <source>
        <dbReference type="ARBA" id="ARBA00007957"/>
    </source>
</evidence>
<evidence type="ECO:0000256" key="5">
    <source>
        <dbReference type="ARBA" id="ARBA00023125"/>
    </source>
</evidence>
<keyword evidence="7" id="KW-0479">Metal-binding</keyword>
<feature type="binding site" evidence="8">
    <location>
        <position position="101"/>
    </location>
    <ligand>
        <name>Fe cation</name>
        <dbReference type="ChEBI" id="CHEBI:24875"/>
    </ligand>
</feature>
<dbReference type="Pfam" id="PF01475">
    <property type="entry name" value="FUR"/>
    <property type="match status" value="1"/>
</dbReference>
<dbReference type="GO" id="GO:0008270">
    <property type="term" value="F:zinc ion binding"/>
    <property type="evidence" value="ECO:0007669"/>
    <property type="project" value="TreeGrafter"/>
</dbReference>
<dbReference type="GO" id="GO:0045892">
    <property type="term" value="P:negative regulation of DNA-templated transcription"/>
    <property type="evidence" value="ECO:0007669"/>
    <property type="project" value="TreeGrafter"/>
</dbReference>
<keyword evidence="5" id="KW-0238">DNA-binding</keyword>
<evidence type="ECO:0000256" key="2">
    <source>
        <dbReference type="ARBA" id="ARBA00022491"/>
    </source>
</evidence>
<comment type="caution">
    <text evidence="9">The sequence shown here is derived from an EMBL/GenBank/DDBJ whole genome shotgun (WGS) entry which is preliminary data.</text>
</comment>
<evidence type="ECO:0000256" key="6">
    <source>
        <dbReference type="ARBA" id="ARBA00023163"/>
    </source>
</evidence>
<feature type="binding site" evidence="7">
    <location>
        <position position="148"/>
    </location>
    <ligand>
        <name>Zn(2+)</name>
        <dbReference type="ChEBI" id="CHEBI:29105"/>
    </ligand>
</feature>
<comment type="cofactor">
    <cofactor evidence="7">
        <name>Zn(2+)</name>
        <dbReference type="ChEBI" id="CHEBI:29105"/>
    </cofactor>
    <text evidence="7">Binds 1 zinc ion per subunit.</text>
</comment>
<dbReference type="PANTHER" id="PTHR33202">
    <property type="entry name" value="ZINC UPTAKE REGULATION PROTEIN"/>
    <property type="match status" value="1"/>
</dbReference>
<dbReference type="AlphaFoldDB" id="A0A7Y0L3E2"/>
<dbReference type="Gene3D" id="3.30.1490.190">
    <property type="match status" value="1"/>
</dbReference>
<organism evidence="9 10">
    <name type="scientific">Sulfobacillus harzensis</name>
    <dbReference type="NCBI Taxonomy" id="2729629"/>
    <lineage>
        <taxon>Bacteria</taxon>
        <taxon>Bacillati</taxon>
        <taxon>Bacillota</taxon>
        <taxon>Clostridia</taxon>
        <taxon>Eubacteriales</taxon>
        <taxon>Clostridiales Family XVII. Incertae Sedis</taxon>
        <taxon>Sulfobacillus</taxon>
    </lineage>
</organism>
<keyword evidence="4" id="KW-0805">Transcription regulation</keyword>
<keyword evidence="2" id="KW-0678">Repressor</keyword>
<dbReference type="GO" id="GO:1900376">
    <property type="term" value="P:regulation of secondary metabolite biosynthetic process"/>
    <property type="evidence" value="ECO:0007669"/>
    <property type="project" value="TreeGrafter"/>
</dbReference>
<evidence type="ECO:0000313" key="10">
    <source>
        <dbReference type="Proteomes" id="UP000533476"/>
    </source>
</evidence>
<evidence type="ECO:0000256" key="3">
    <source>
        <dbReference type="ARBA" id="ARBA00022833"/>
    </source>
</evidence>
<name>A0A7Y0L3E2_9FIRM</name>
<dbReference type="GO" id="GO:0000976">
    <property type="term" value="F:transcription cis-regulatory region binding"/>
    <property type="evidence" value="ECO:0007669"/>
    <property type="project" value="TreeGrafter"/>
</dbReference>
<dbReference type="InterPro" id="IPR036388">
    <property type="entry name" value="WH-like_DNA-bd_sf"/>
</dbReference>
<evidence type="ECO:0000256" key="4">
    <source>
        <dbReference type="ARBA" id="ARBA00023015"/>
    </source>
</evidence>
<keyword evidence="6" id="KW-0804">Transcription</keyword>
<protein>
    <submittedName>
        <fullName evidence="9">Transcriptional repressor</fullName>
    </submittedName>
</protein>
<feature type="binding site" evidence="7">
    <location>
        <position position="145"/>
    </location>
    <ligand>
        <name>Zn(2+)</name>
        <dbReference type="ChEBI" id="CHEBI:29105"/>
    </ligand>
</feature>
<dbReference type="InterPro" id="IPR043135">
    <property type="entry name" value="Fur_C"/>
</dbReference>
<dbReference type="InterPro" id="IPR036390">
    <property type="entry name" value="WH_DNA-bd_sf"/>
</dbReference>
<dbReference type="SUPFAM" id="SSF46785">
    <property type="entry name" value="Winged helix' DNA-binding domain"/>
    <property type="match status" value="1"/>
</dbReference>
<dbReference type="GO" id="GO:0003700">
    <property type="term" value="F:DNA-binding transcription factor activity"/>
    <property type="evidence" value="ECO:0007669"/>
    <property type="project" value="InterPro"/>
</dbReference>
<feature type="binding site" evidence="7">
    <location>
        <position position="105"/>
    </location>
    <ligand>
        <name>Zn(2+)</name>
        <dbReference type="ChEBI" id="CHEBI:29105"/>
    </ligand>
</feature>
<dbReference type="EMBL" id="JABBVZ010000025">
    <property type="protein sequence ID" value="NMP22553.1"/>
    <property type="molecule type" value="Genomic_DNA"/>
</dbReference>
<gene>
    <name evidence="9" type="ORF">HIJ39_09335</name>
</gene>
<accession>A0A7Y0L3E2</accession>